<evidence type="ECO:0000256" key="1">
    <source>
        <dbReference type="SAM" id="Phobius"/>
    </source>
</evidence>
<feature type="transmembrane region" description="Helical" evidence="1">
    <location>
        <begin position="6"/>
        <end position="25"/>
    </location>
</feature>
<accession>A0A0F9V7K7</accession>
<organism evidence="2">
    <name type="scientific">marine sediment metagenome</name>
    <dbReference type="NCBI Taxonomy" id="412755"/>
    <lineage>
        <taxon>unclassified sequences</taxon>
        <taxon>metagenomes</taxon>
        <taxon>ecological metagenomes</taxon>
    </lineage>
</organism>
<keyword evidence="1" id="KW-0472">Membrane</keyword>
<dbReference type="EMBL" id="LAZR01000069">
    <property type="protein sequence ID" value="KKN95702.1"/>
    <property type="molecule type" value="Genomic_DNA"/>
</dbReference>
<protein>
    <submittedName>
        <fullName evidence="2">Uncharacterized protein</fullName>
    </submittedName>
</protein>
<dbReference type="AlphaFoldDB" id="A0A0F9V7K7"/>
<keyword evidence="1" id="KW-0812">Transmembrane</keyword>
<keyword evidence="1" id="KW-1133">Transmembrane helix</keyword>
<proteinExistence type="predicted"/>
<evidence type="ECO:0000313" key="2">
    <source>
        <dbReference type="EMBL" id="KKN95702.1"/>
    </source>
</evidence>
<reference evidence="2" key="1">
    <citation type="journal article" date="2015" name="Nature">
        <title>Complex archaea that bridge the gap between prokaryotes and eukaryotes.</title>
        <authorList>
            <person name="Spang A."/>
            <person name="Saw J.H."/>
            <person name="Jorgensen S.L."/>
            <person name="Zaremba-Niedzwiedzka K."/>
            <person name="Martijn J."/>
            <person name="Lind A.E."/>
            <person name="van Eijk R."/>
            <person name="Schleper C."/>
            <person name="Guy L."/>
            <person name="Ettema T.J."/>
        </authorList>
    </citation>
    <scope>NUCLEOTIDE SEQUENCE</scope>
</reference>
<gene>
    <name evidence="2" type="ORF">LCGC14_0175710</name>
</gene>
<comment type="caution">
    <text evidence="2">The sequence shown here is derived from an EMBL/GenBank/DDBJ whole genome shotgun (WGS) entry which is preliminary data.</text>
</comment>
<name>A0A0F9V7K7_9ZZZZ</name>
<sequence length="71" mass="8375">MTITTIIILFIVIIGIIWGLFDIMLKNPSNKCCLTNPFMTLRTIKPYNQTTTIYCRQCYSQLDCNFAYYYD</sequence>